<dbReference type="EMBL" id="CP049869">
    <property type="protein sequence ID" value="QIK79555.1"/>
    <property type="molecule type" value="Genomic_DNA"/>
</dbReference>
<name>A0A6G7YS36_9SPHN</name>
<sequence>MVPTASASAQSVEAGIAAWQKTDYTGAVEIWRPLAEGGNADAQFNIGQAYRLGRGVPINLAAAQTWLGRAANKGHVDAQTTLGLLLFDSGNQASGLRWLGRAAEKGDARAMLIYGTALYNGDGVKADPVLAYAYVSRAAAQGLAPAKATLADFNRLIPLAQRKAGVRLAMAKASAAKKTSAPKATAPKAKPASTPSAAAAPVAKGAWRVQLGAFSQRASAEALYRKLSASGALAGRRAFYIPVGAMTRLQVGPFESRAVAAKACASLRGQACFPVGG</sequence>
<feature type="domain" description="SPOR" evidence="1">
    <location>
        <begin position="201"/>
        <end position="277"/>
    </location>
</feature>
<dbReference type="Gene3D" id="1.25.40.10">
    <property type="entry name" value="Tetratricopeptide repeat domain"/>
    <property type="match status" value="1"/>
</dbReference>
<evidence type="ECO:0000313" key="2">
    <source>
        <dbReference type="EMBL" id="QIK79555.1"/>
    </source>
</evidence>
<keyword evidence="3" id="KW-1185">Reference proteome</keyword>
<dbReference type="RefSeq" id="WP_166411942.1">
    <property type="nucleotide sequence ID" value="NZ_CP049869.1"/>
</dbReference>
<dbReference type="PANTHER" id="PTHR45011:SF1">
    <property type="entry name" value="DAP3-BINDING CELL DEATH ENHANCER 1"/>
    <property type="match status" value="1"/>
</dbReference>
<dbReference type="InterPro" id="IPR007730">
    <property type="entry name" value="SPOR-like_dom"/>
</dbReference>
<proteinExistence type="predicted"/>
<dbReference type="KEGG" id="spii:G7077_12205"/>
<dbReference type="GO" id="GO:0042834">
    <property type="term" value="F:peptidoglycan binding"/>
    <property type="evidence" value="ECO:0007669"/>
    <property type="project" value="InterPro"/>
</dbReference>
<accession>A0A6G7YS36</accession>
<evidence type="ECO:0000259" key="1">
    <source>
        <dbReference type="PROSITE" id="PS51724"/>
    </source>
</evidence>
<dbReference type="InterPro" id="IPR006597">
    <property type="entry name" value="Sel1-like"/>
</dbReference>
<protein>
    <recommendedName>
        <fullName evidence="1">SPOR domain-containing protein</fullName>
    </recommendedName>
</protein>
<dbReference type="InterPro" id="IPR011990">
    <property type="entry name" value="TPR-like_helical_dom_sf"/>
</dbReference>
<dbReference type="InterPro" id="IPR052748">
    <property type="entry name" value="ISR_Activator"/>
</dbReference>
<dbReference type="Proteomes" id="UP000503222">
    <property type="component" value="Chromosome"/>
</dbReference>
<dbReference type="Pfam" id="PF08238">
    <property type="entry name" value="Sel1"/>
    <property type="match status" value="3"/>
</dbReference>
<dbReference type="SUPFAM" id="SSF110997">
    <property type="entry name" value="Sporulation related repeat"/>
    <property type="match status" value="1"/>
</dbReference>
<dbReference type="SMART" id="SM00671">
    <property type="entry name" value="SEL1"/>
    <property type="match status" value="3"/>
</dbReference>
<dbReference type="PANTHER" id="PTHR45011">
    <property type="entry name" value="DAP3-BINDING CELL DEATH ENHANCER 1"/>
    <property type="match status" value="1"/>
</dbReference>
<dbReference type="AlphaFoldDB" id="A0A6G7YS36"/>
<dbReference type="Gene3D" id="3.30.70.1070">
    <property type="entry name" value="Sporulation related repeat"/>
    <property type="match status" value="1"/>
</dbReference>
<dbReference type="InterPro" id="IPR036680">
    <property type="entry name" value="SPOR-like_sf"/>
</dbReference>
<organism evidence="2 3">
    <name type="scientific">Sphingomonas piscis</name>
    <dbReference type="NCBI Taxonomy" id="2714943"/>
    <lineage>
        <taxon>Bacteria</taxon>
        <taxon>Pseudomonadati</taxon>
        <taxon>Pseudomonadota</taxon>
        <taxon>Alphaproteobacteria</taxon>
        <taxon>Sphingomonadales</taxon>
        <taxon>Sphingomonadaceae</taxon>
        <taxon>Sphingomonas</taxon>
    </lineage>
</organism>
<dbReference type="PROSITE" id="PS51724">
    <property type="entry name" value="SPOR"/>
    <property type="match status" value="1"/>
</dbReference>
<dbReference type="SUPFAM" id="SSF81901">
    <property type="entry name" value="HCP-like"/>
    <property type="match status" value="1"/>
</dbReference>
<evidence type="ECO:0000313" key="3">
    <source>
        <dbReference type="Proteomes" id="UP000503222"/>
    </source>
</evidence>
<dbReference type="Pfam" id="PF05036">
    <property type="entry name" value="SPOR"/>
    <property type="match status" value="1"/>
</dbReference>
<reference evidence="2 3" key="1">
    <citation type="submission" date="2020-03" db="EMBL/GenBank/DDBJ databases">
        <title>Sphingomonas sp. nov., isolated from fish.</title>
        <authorList>
            <person name="Hyun D.-W."/>
            <person name="Bae J.-W."/>
        </authorList>
    </citation>
    <scope>NUCLEOTIDE SEQUENCE [LARGE SCALE GENOMIC DNA]</scope>
    <source>
        <strain evidence="2 3">HDW15B</strain>
    </source>
</reference>
<gene>
    <name evidence="2" type="ORF">G7077_12205</name>
</gene>